<keyword evidence="3" id="KW-1185">Reference proteome</keyword>
<feature type="compositionally biased region" description="Low complexity" evidence="1">
    <location>
        <begin position="260"/>
        <end position="274"/>
    </location>
</feature>
<gene>
    <name evidence="2" type="ORF">CEURO_LOCUS9190</name>
</gene>
<evidence type="ECO:0000256" key="1">
    <source>
        <dbReference type="SAM" id="MobiDB-lite"/>
    </source>
</evidence>
<feature type="compositionally biased region" description="Basic residues" evidence="1">
    <location>
        <begin position="79"/>
        <end position="90"/>
    </location>
</feature>
<reference evidence="2" key="1">
    <citation type="submission" date="2022-07" db="EMBL/GenBank/DDBJ databases">
        <authorList>
            <person name="Macas J."/>
            <person name="Novak P."/>
            <person name="Neumann P."/>
        </authorList>
    </citation>
    <scope>NUCLEOTIDE SEQUENCE</scope>
</reference>
<proteinExistence type="predicted"/>
<name>A0A9P1E7Z3_CUSEU</name>
<organism evidence="2 3">
    <name type="scientific">Cuscuta europaea</name>
    <name type="common">European dodder</name>
    <dbReference type="NCBI Taxonomy" id="41803"/>
    <lineage>
        <taxon>Eukaryota</taxon>
        <taxon>Viridiplantae</taxon>
        <taxon>Streptophyta</taxon>
        <taxon>Embryophyta</taxon>
        <taxon>Tracheophyta</taxon>
        <taxon>Spermatophyta</taxon>
        <taxon>Magnoliopsida</taxon>
        <taxon>eudicotyledons</taxon>
        <taxon>Gunneridae</taxon>
        <taxon>Pentapetalae</taxon>
        <taxon>asterids</taxon>
        <taxon>lamiids</taxon>
        <taxon>Solanales</taxon>
        <taxon>Convolvulaceae</taxon>
        <taxon>Cuscuteae</taxon>
        <taxon>Cuscuta</taxon>
        <taxon>Cuscuta subgen. Cuscuta</taxon>
    </lineage>
</organism>
<dbReference type="Proteomes" id="UP001152484">
    <property type="component" value="Unassembled WGS sequence"/>
</dbReference>
<sequence>MHATLNPREFLRGGHHPPTRRINPCSPGKPTTPSGPRSFRPRLPQASASGNSFSGWSAMPFKSRRMTSPWPRPKGGSGRQRRLPRWRGRLSRNSSRMPRSWRKPRGGPKRRKQLLRPPRRLPKMLRLPRRRQWGKRVAAFIAEGWKAEAQRAWVATVVESSVEEWVKGPGAMWLAQKGKEYYDGGEYFTQALIYRRLARHLGADPSAFDPATYGLPPLQPGTRVPLPEGTSRPDLEDTVLMAEFSDEEEDAEGDATSKPADGGDAAAADDVVIV</sequence>
<accession>A0A9P1E7Z3</accession>
<evidence type="ECO:0000313" key="3">
    <source>
        <dbReference type="Proteomes" id="UP001152484"/>
    </source>
</evidence>
<dbReference type="AlphaFoldDB" id="A0A9P1E7Z3"/>
<feature type="compositionally biased region" description="Polar residues" evidence="1">
    <location>
        <begin position="46"/>
        <end position="55"/>
    </location>
</feature>
<evidence type="ECO:0000313" key="2">
    <source>
        <dbReference type="EMBL" id="CAH9084969.1"/>
    </source>
</evidence>
<dbReference type="EMBL" id="CAMAPE010000018">
    <property type="protein sequence ID" value="CAH9084969.1"/>
    <property type="molecule type" value="Genomic_DNA"/>
</dbReference>
<feature type="region of interest" description="Disordered" evidence="1">
    <location>
        <begin position="211"/>
        <end position="274"/>
    </location>
</feature>
<feature type="compositionally biased region" description="Basic residues" evidence="1">
    <location>
        <begin position="99"/>
        <end position="117"/>
    </location>
</feature>
<feature type="region of interest" description="Disordered" evidence="1">
    <location>
        <begin position="1"/>
        <end position="117"/>
    </location>
</feature>
<protein>
    <submittedName>
        <fullName evidence="2">Uncharacterized protein</fullName>
    </submittedName>
</protein>
<feature type="compositionally biased region" description="Acidic residues" evidence="1">
    <location>
        <begin position="244"/>
        <end position="253"/>
    </location>
</feature>
<comment type="caution">
    <text evidence="2">The sequence shown here is derived from an EMBL/GenBank/DDBJ whole genome shotgun (WGS) entry which is preliminary data.</text>
</comment>